<dbReference type="GO" id="GO:0032456">
    <property type="term" value="P:endocytic recycling"/>
    <property type="evidence" value="ECO:0007669"/>
    <property type="project" value="TreeGrafter"/>
</dbReference>
<dbReference type="Gene3D" id="1.20.1270.60">
    <property type="entry name" value="Arfaptin homology (AH) domain/BAR domain"/>
    <property type="match status" value="1"/>
</dbReference>
<dbReference type="GO" id="GO:0034727">
    <property type="term" value="P:piecemeal microautophagy of the nucleus"/>
    <property type="evidence" value="ECO:0007669"/>
    <property type="project" value="TreeGrafter"/>
</dbReference>
<dbReference type="GO" id="GO:0000422">
    <property type="term" value="P:autophagy of mitochondrion"/>
    <property type="evidence" value="ECO:0007669"/>
    <property type="project" value="TreeGrafter"/>
</dbReference>
<gene>
    <name evidence="2" type="ORF">E5288_WYG012821</name>
</gene>
<dbReference type="InterPro" id="IPR027267">
    <property type="entry name" value="AH/BAR_dom_sf"/>
</dbReference>
<dbReference type="GO" id="GO:0000407">
    <property type="term" value="C:phagophore assembly site"/>
    <property type="evidence" value="ECO:0007669"/>
    <property type="project" value="TreeGrafter"/>
</dbReference>
<dbReference type="PANTHER" id="PTHR45949">
    <property type="entry name" value="SORTING NEXIN-4"/>
    <property type="match status" value="1"/>
</dbReference>
<dbReference type="EMBL" id="VBQZ03000006">
    <property type="protein sequence ID" value="MXQ81013.1"/>
    <property type="molecule type" value="Genomic_DNA"/>
</dbReference>
<dbReference type="PANTHER" id="PTHR45949:SF3">
    <property type="entry name" value="SORTING NEXIN-7"/>
    <property type="match status" value="1"/>
</dbReference>
<accession>A0A6B0R0C6</accession>
<proteinExistence type="predicted"/>
<evidence type="ECO:0000313" key="3">
    <source>
        <dbReference type="Proteomes" id="UP000322234"/>
    </source>
</evidence>
<dbReference type="GO" id="GO:0061709">
    <property type="term" value="P:reticulophagy"/>
    <property type="evidence" value="ECO:0007669"/>
    <property type="project" value="TreeGrafter"/>
</dbReference>
<comment type="subcellular location">
    <subcellularLocation>
        <location evidence="1">Early endosome membrane</location>
        <topology evidence="1">Peripheral membrane protein</topology>
        <orientation evidence="1">Cytoplasmic side</orientation>
    </subcellularLocation>
</comment>
<dbReference type="GO" id="GO:0015031">
    <property type="term" value="P:protein transport"/>
    <property type="evidence" value="ECO:0007669"/>
    <property type="project" value="TreeGrafter"/>
</dbReference>
<dbReference type="Proteomes" id="UP000322234">
    <property type="component" value="Unassembled WGS sequence"/>
</dbReference>
<evidence type="ECO:0000313" key="2">
    <source>
        <dbReference type="EMBL" id="MXQ81013.1"/>
    </source>
</evidence>
<dbReference type="AlphaFoldDB" id="A0A6B0R0C6"/>
<reference evidence="2" key="1">
    <citation type="submission" date="2019-10" db="EMBL/GenBank/DDBJ databases">
        <title>The sequence and de novo assembly of the wild yak genome.</title>
        <authorList>
            <person name="Liu Y."/>
        </authorList>
    </citation>
    <scope>NUCLEOTIDE SEQUENCE [LARGE SCALE GENOMIC DNA]</scope>
    <source>
        <strain evidence="2">WY2019</strain>
    </source>
</reference>
<comment type="caution">
    <text evidence="2">The sequence shown here is derived from an EMBL/GenBank/DDBJ whole genome shotgun (WGS) entry which is preliminary data.</text>
</comment>
<protein>
    <submittedName>
        <fullName evidence="2">Uncharacterized protein</fullName>
    </submittedName>
</protein>
<dbReference type="GO" id="GO:0031901">
    <property type="term" value="C:early endosome membrane"/>
    <property type="evidence" value="ECO:0007669"/>
    <property type="project" value="UniProtKB-SubCell"/>
</dbReference>
<organism evidence="2 3">
    <name type="scientific">Bos mutus</name>
    <name type="common">wild yak</name>
    <dbReference type="NCBI Taxonomy" id="72004"/>
    <lineage>
        <taxon>Eukaryota</taxon>
        <taxon>Metazoa</taxon>
        <taxon>Chordata</taxon>
        <taxon>Craniata</taxon>
        <taxon>Vertebrata</taxon>
        <taxon>Euteleostomi</taxon>
        <taxon>Mammalia</taxon>
        <taxon>Eutheria</taxon>
        <taxon>Laurasiatheria</taxon>
        <taxon>Artiodactyla</taxon>
        <taxon>Ruminantia</taxon>
        <taxon>Pecora</taxon>
        <taxon>Bovidae</taxon>
        <taxon>Bovinae</taxon>
        <taxon>Bos</taxon>
    </lineage>
</organism>
<name>A0A6B0R0C6_9CETA</name>
<evidence type="ECO:0000256" key="1">
    <source>
        <dbReference type="ARBA" id="ARBA00004469"/>
    </source>
</evidence>
<keyword evidence="3" id="KW-1185">Reference proteome</keyword>
<sequence length="88" mass="9872">MKEYGPIYILSASEEDLADTLKSVASCIDKCCKATEKWTSGLSEALLLVVQEYVLYSEMLMAVMKRRDQIQADLDSKVEALTSKKAIY</sequence>